<proteinExistence type="inferred from homology"/>
<gene>
    <name evidence="13" type="ORF">A2849_04040</name>
</gene>
<accession>A0A1G2M8H8</accession>
<dbReference type="InterPro" id="IPR004387">
    <property type="entry name" value="Pept_M50_Zn"/>
</dbReference>
<dbReference type="InterPro" id="IPR008915">
    <property type="entry name" value="Peptidase_M50"/>
</dbReference>
<name>A0A1G2M8H8_9BACT</name>
<evidence type="ECO:0000256" key="8">
    <source>
        <dbReference type="ARBA" id="ARBA00022989"/>
    </source>
</evidence>
<keyword evidence="10 11" id="KW-0472">Membrane</keyword>
<feature type="transmembrane region" description="Helical" evidence="11">
    <location>
        <begin position="148"/>
        <end position="166"/>
    </location>
</feature>
<keyword evidence="7" id="KW-0862">Zinc</keyword>
<keyword evidence="8 11" id="KW-1133">Transmembrane helix</keyword>
<evidence type="ECO:0000256" key="2">
    <source>
        <dbReference type="ARBA" id="ARBA00004141"/>
    </source>
</evidence>
<reference evidence="13 14" key="1">
    <citation type="journal article" date="2016" name="Nat. Commun.">
        <title>Thousands of microbial genomes shed light on interconnected biogeochemical processes in an aquifer system.</title>
        <authorList>
            <person name="Anantharaman K."/>
            <person name="Brown C.T."/>
            <person name="Hug L.A."/>
            <person name="Sharon I."/>
            <person name="Castelle C.J."/>
            <person name="Probst A.J."/>
            <person name="Thomas B.C."/>
            <person name="Singh A."/>
            <person name="Wilkins M.J."/>
            <person name="Karaoz U."/>
            <person name="Brodie E.L."/>
            <person name="Williams K.H."/>
            <person name="Hubbard S.S."/>
            <person name="Banfield J.F."/>
        </authorList>
    </citation>
    <scope>NUCLEOTIDE SEQUENCE [LARGE SCALE GENOMIC DNA]</scope>
</reference>
<comment type="similarity">
    <text evidence="3">Belongs to the peptidase M50B family.</text>
</comment>
<keyword evidence="4" id="KW-0645">Protease</keyword>
<keyword evidence="9" id="KW-0482">Metalloprotease</keyword>
<organism evidence="13 14">
    <name type="scientific">Candidatus Taylorbacteria bacterium RIFCSPHIGHO2_01_FULL_51_15</name>
    <dbReference type="NCBI Taxonomy" id="1802304"/>
    <lineage>
        <taxon>Bacteria</taxon>
        <taxon>Candidatus Tayloriibacteriota</taxon>
    </lineage>
</organism>
<evidence type="ECO:0000259" key="12">
    <source>
        <dbReference type="Pfam" id="PF02163"/>
    </source>
</evidence>
<evidence type="ECO:0000256" key="1">
    <source>
        <dbReference type="ARBA" id="ARBA00001947"/>
    </source>
</evidence>
<keyword evidence="6" id="KW-0378">Hydrolase</keyword>
<dbReference type="GO" id="GO:0004222">
    <property type="term" value="F:metalloendopeptidase activity"/>
    <property type="evidence" value="ECO:0007669"/>
    <property type="project" value="InterPro"/>
</dbReference>
<evidence type="ECO:0000256" key="10">
    <source>
        <dbReference type="ARBA" id="ARBA00023136"/>
    </source>
</evidence>
<dbReference type="AlphaFoldDB" id="A0A1G2M8H8"/>
<dbReference type="PANTHER" id="PTHR42837">
    <property type="entry name" value="REGULATOR OF SIGMA-E PROTEASE RSEP"/>
    <property type="match status" value="1"/>
</dbReference>
<dbReference type="Proteomes" id="UP000178121">
    <property type="component" value="Unassembled WGS sequence"/>
</dbReference>
<comment type="cofactor">
    <cofactor evidence="1">
        <name>Zn(2+)</name>
        <dbReference type="ChEBI" id="CHEBI:29105"/>
    </cofactor>
</comment>
<evidence type="ECO:0000256" key="11">
    <source>
        <dbReference type="SAM" id="Phobius"/>
    </source>
</evidence>
<feature type="transmembrane region" description="Helical" evidence="11">
    <location>
        <begin position="98"/>
        <end position="120"/>
    </location>
</feature>
<comment type="caution">
    <text evidence="13">The sequence shown here is derived from an EMBL/GenBank/DDBJ whole genome shotgun (WGS) entry which is preliminary data.</text>
</comment>
<evidence type="ECO:0000256" key="9">
    <source>
        <dbReference type="ARBA" id="ARBA00023049"/>
    </source>
</evidence>
<dbReference type="Pfam" id="PF02163">
    <property type="entry name" value="Peptidase_M50"/>
    <property type="match status" value="1"/>
</dbReference>
<protein>
    <recommendedName>
        <fullName evidence="12">Peptidase M50 domain-containing protein</fullName>
    </recommendedName>
</protein>
<feature type="domain" description="Peptidase M50" evidence="12">
    <location>
        <begin position="44"/>
        <end position="159"/>
    </location>
</feature>
<evidence type="ECO:0000256" key="4">
    <source>
        <dbReference type="ARBA" id="ARBA00022670"/>
    </source>
</evidence>
<evidence type="ECO:0000313" key="13">
    <source>
        <dbReference type="EMBL" id="OHA20190.1"/>
    </source>
</evidence>
<evidence type="ECO:0000256" key="3">
    <source>
        <dbReference type="ARBA" id="ARBA00007931"/>
    </source>
</evidence>
<dbReference type="PANTHER" id="PTHR42837:SF2">
    <property type="entry name" value="MEMBRANE METALLOPROTEASE ARASP2, CHLOROPLASTIC-RELATED"/>
    <property type="match status" value="1"/>
</dbReference>
<comment type="subcellular location">
    <subcellularLocation>
        <location evidence="2">Membrane</location>
        <topology evidence="2">Multi-pass membrane protein</topology>
    </subcellularLocation>
</comment>
<sequence length="173" mass="18794">MEYQRGEGKDTKEVQPVEGIIAGKPAIGVTLDTVGTVRFGILRSFYEGLLTTFDLSREVAVGLFGFLRQAFLGQASLEAVTGPVGIAGMVGEARVLGFIYLLSFTAFISINLAVINLLPIPALDGGRLLFLAIEGVMRRPIPAKFTKAMNSTGFVLLILFMVFITYRDIVKLF</sequence>
<dbReference type="GO" id="GO:0016020">
    <property type="term" value="C:membrane"/>
    <property type="evidence" value="ECO:0007669"/>
    <property type="project" value="UniProtKB-SubCell"/>
</dbReference>
<evidence type="ECO:0000313" key="14">
    <source>
        <dbReference type="Proteomes" id="UP000178121"/>
    </source>
</evidence>
<dbReference type="EMBL" id="MHRI01000034">
    <property type="protein sequence ID" value="OHA20190.1"/>
    <property type="molecule type" value="Genomic_DNA"/>
</dbReference>
<evidence type="ECO:0000256" key="6">
    <source>
        <dbReference type="ARBA" id="ARBA00022801"/>
    </source>
</evidence>
<evidence type="ECO:0000256" key="5">
    <source>
        <dbReference type="ARBA" id="ARBA00022692"/>
    </source>
</evidence>
<dbReference type="GO" id="GO:0006508">
    <property type="term" value="P:proteolysis"/>
    <property type="evidence" value="ECO:0007669"/>
    <property type="project" value="UniProtKB-KW"/>
</dbReference>
<keyword evidence="5 11" id="KW-0812">Transmembrane</keyword>
<evidence type="ECO:0000256" key="7">
    <source>
        <dbReference type="ARBA" id="ARBA00022833"/>
    </source>
</evidence>